<keyword evidence="2" id="KW-1185">Reference proteome</keyword>
<evidence type="ECO:0000313" key="2">
    <source>
        <dbReference type="Proteomes" id="UP001084197"/>
    </source>
</evidence>
<dbReference type="AlphaFoldDB" id="A0A9J6RG72"/>
<gene>
    <name evidence="1" type="ORF">OWO01_14440</name>
</gene>
<name>A0A9J6RG72_9BACI</name>
<organism evidence="1 2">
    <name type="scientific">Natronobacillus azotifigens</name>
    <dbReference type="NCBI Taxonomy" id="472978"/>
    <lineage>
        <taxon>Bacteria</taxon>
        <taxon>Bacillati</taxon>
        <taxon>Bacillota</taxon>
        <taxon>Bacilli</taxon>
        <taxon>Bacillales</taxon>
        <taxon>Bacillaceae</taxon>
        <taxon>Natronobacillus</taxon>
    </lineage>
</organism>
<reference evidence="1" key="1">
    <citation type="submission" date="2022-11" db="EMBL/GenBank/DDBJ databases">
        <title>WGS of Natronobacillus azotifigens 24KS-1, an anaerobic diazotrophic haloalkaliphile from soda-rich habitats.</title>
        <authorList>
            <person name="Sorokin D.Y."/>
            <person name="Merkel A.Y."/>
        </authorList>
    </citation>
    <scope>NUCLEOTIDE SEQUENCE</scope>
    <source>
        <strain evidence="1">24KS-1</strain>
    </source>
</reference>
<comment type="caution">
    <text evidence="1">The sequence shown here is derived from an EMBL/GenBank/DDBJ whole genome shotgun (WGS) entry which is preliminary data.</text>
</comment>
<dbReference type="RefSeq" id="WP_268781175.1">
    <property type="nucleotide sequence ID" value="NZ_JAPRAT010000035.1"/>
</dbReference>
<protein>
    <submittedName>
        <fullName evidence="1">Uncharacterized protein</fullName>
    </submittedName>
</protein>
<evidence type="ECO:0000313" key="1">
    <source>
        <dbReference type="EMBL" id="MCZ0704405.1"/>
    </source>
</evidence>
<proteinExistence type="predicted"/>
<dbReference type="Proteomes" id="UP001084197">
    <property type="component" value="Unassembled WGS sequence"/>
</dbReference>
<sequence length="74" mass="8840">MYVPQEFKYYIFPDMYDYTKIDFSTSAKIPTKLESGLSYAVIVGPIDSNYNYEETEISVLFTKYKHSFEWPWVN</sequence>
<accession>A0A9J6RG72</accession>
<dbReference type="EMBL" id="JAPRAT010000035">
    <property type="protein sequence ID" value="MCZ0704405.1"/>
    <property type="molecule type" value="Genomic_DNA"/>
</dbReference>